<proteinExistence type="predicted"/>
<evidence type="ECO:0000313" key="2">
    <source>
        <dbReference type="Proteomes" id="UP000325849"/>
    </source>
</evidence>
<name>A0A5N8VQT2_9ACTN</name>
<dbReference type="RefSeq" id="WP_152894744.1">
    <property type="nucleotide sequence ID" value="NZ_VJZD01000282.1"/>
</dbReference>
<keyword evidence="2" id="KW-1185">Reference proteome</keyword>
<dbReference type="AlphaFoldDB" id="A0A5N8VQT2"/>
<comment type="caution">
    <text evidence="1">The sequence shown here is derived from an EMBL/GenBank/DDBJ whole genome shotgun (WGS) entry which is preliminary data.</text>
</comment>
<organism evidence="1 2">
    <name type="scientific">Streptomyces adustus</name>
    <dbReference type="NCBI Taxonomy" id="1609272"/>
    <lineage>
        <taxon>Bacteria</taxon>
        <taxon>Bacillati</taxon>
        <taxon>Actinomycetota</taxon>
        <taxon>Actinomycetes</taxon>
        <taxon>Kitasatosporales</taxon>
        <taxon>Streptomycetaceae</taxon>
        <taxon>Streptomyces</taxon>
    </lineage>
</organism>
<protein>
    <recommendedName>
        <fullName evidence="3">DUF4145 domain-containing protein</fullName>
    </recommendedName>
</protein>
<reference evidence="1 2" key="1">
    <citation type="submission" date="2019-07" db="EMBL/GenBank/DDBJ databases">
        <title>New species of Amycolatopsis and Streptomyces.</title>
        <authorList>
            <person name="Duangmal K."/>
            <person name="Teo W.F.A."/>
            <person name="Lipun K."/>
        </authorList>
    </citation>
    <scope>NUCLEOTIDE SEQUENCE [LARGE SCALE GENOMIC DNA]</scope>
    <source>
        <strain evidence="1 2">NBRC 109810</strain>
    </source>
</reference>
<evidence type="ECO:0000313" key="1">
    <source>
        <dbReference type="EMBL" id="MPY37142.1"/>
    </source>
</evidence>
<accession>A0A5N8VQT2</accession>
<dbReference type="Proteomes" id="UP000325849">
    <property type="component" value="Unassembled WGS sequence"/>
</dbReference>
<gene>
    <name evidence="1" type="ORF">FNH09_39790</name>
</gene>
<dbReference type="OrthoDB" id="3873123at2"/>
<dbReference type="EMBL" id="VJZD01000282">
    <property type="protein sequence ID" value="MPY37142.1"/>
    <property type="molecule type" value="Genomic_DNA"/>
</dbReference>
<evidence type="ECO:0008006" key="3">
    <source>
        <dbReference type="Google" id="ProtNLM"/>
    </source>
</evidence>
<sequence>MNDTFSFETFFEGAKKAAHRAMDDHGRADYDEFALHAGVAVEKLAKAVLCNLNPLYIAGGKVTLSSTKKPKIYTITASEAVTRLVSLDILKNDSALRLLLDQRNGTVHASSGDEAKTQIPTLAVNIRAMLKHLEIPDNKFWERWTSTVDIAIDRQRSEIERDVQLRIEQARHRLDDRLEGLPLPKKVRTPRESSFTFFFADVNSDVDQDVISVTGNAGCPACRRTAIVKAAPDLTSPEAPMAAVALSCTWCQLQLEGAEEIRASGVDLSDAMEVASRVIYGGDPDDVEAS</sequence>